<dbReference type="PANTHER" id="PTHR23324:SF83">
    <property type="entry name" value="SEC14-LIKE PROTEIN 2"/>
    <property type="match status" value="1"/>
</dbReference>
<dbReference type="InterPro" id="IPR001251">
    <property type="entry name" value="CRAL-TRIO_dom"/>
</dbReference>
<evidence type="ECO:0000259" key="2">
    <source>
        <dbReference type="PROSITE" id="PS50866"/>
    </source>
</evidence>
<organism evidence="3 4">
    <name type="scientific">Oedothorax gibbosus</name>
    <dbReference type="NCBI Taxonomy" id="931172"/>
    <lineage>
        <taxon>Eukaryota</taxon>
        <taxon>Metazoa</taxon>
        <taxon>Ecdysozoa</taxon>
        <taxon>Arthropoda</taxon>
        <taxon>Chelicerata</taxon>
        <taxon>Arachnida</taxon>
        <taxon>Araneae</taxon>
        <taxon>Araneomorphae</taxon>
        <taxon>Entelegynae</taxon>
        <taxon>Araneoidea</taxon>
        <taxon>Linyphiidae</taxon>
        <taxon>Erigoninae</taxon>
        <taxon>Oedothorax</taxon>
    </lineage>
</organism>
<dbReference type="CDD" id="cd00170">
    <property type="entry name" value="SEC14"/>
    <property type="match status" value="1"/>
</dbReference>
<evidence type="ECO:0008006" key="5">
    <source>
        <dbReference type="Google" id="ProtNLM"/>
    </source>
</evidence>
<dbReference type="InterPro" id="IPR036598">
    <property type="entry name" value="GOLD_dom_sf"/>
</dbReference>
<comment type="caution">
    <text evidence="3">The sequence shown here is derived from an EMBL/GenBank/DDBJ whole genome shotgun (WGS) entry which is preliminary data.</text>
</comment>
<protein>
    <recommendedName>
        <fullName evidence="5">SEC14-like protein 2</fullName>
    </recommendedName>
</protein>
<evidence type="ECO:0000313" key="3">
    <source>
        <dbReference type="EMBL" id="KAG8180407.1"/>
    </source>
</evidence>
<dbReference type="PANTHER" id="PTHR23324">
    <property type="entry name" value="SEC14 RELATED PROTEIN"/>
    <property type="match status" value="1"/>
</dbReference>
<feature type="domain" description="CRAL-TRIO" evidence="1">
    <location>
        <begin position="5"/>
        <end position="180"/>
    </location>
</feature>
<dbReference type="SUPFAM" id="SSF52087">
    <property type="entry name" value="CRAL/TRIO domain"/>
    <property type="match status" value="1"/>
</dbReference>
<dbReference type="AlphaFoldDB" id="A0AAV6U8M5"/>
<evidence type="ECO:0000313" key="4">
    <source>
        <dbReference type="Proteomes" id="UP000827092"/>
    </source>
</evidence>
<feature type="domain" description="GOLD" evidence="2">
    <location>
        <begin position="197"/>
        <end position="313"/>
    </location>
</feature>
<dbReference type="InterPro" id="IPR051064">
    <property type="entry name" value="SEC14/CRAL-TRIO_domain"/>
</dbReference>
<dbReference type="Pfam" id="PF00650">
    <property type="entry name" value="CRAL_TRIO"/>
    <property type="match status" value="1"/>
</dbReference>
<dbReference type="PROSITE" id="PS50866">
    <property type="entry name" value="GOLD"/>
    <property type="match status" value="1"/>
</dbReference>
<gene>
    <name evidence="3" type="ORF">JTE90_022756</name>
</gene>
<dbReference type="Gene3D" id="3.40.525.10">
    <property type="entry name" value="CRAL-TRIO lipid binding domain"/>
    <property type="match status" value="1"/>
</dbReference>
<evidence type="ECO:0000259" key="1">
    <source>
        <dbReference type="PROSITE" id="PS50191"/>
    </source>
</evidence>
<keyword evidence="4" id="KW-1185">Reference proteome</keyword>
<name>A0AAV6U8M5_9ARAC</name>
<dbReference type="Gene3D" id="2.60.120.680">
    <property type="entry name" value="GOLD domain"/>
    <property type="match status" value="1"/>
</dbReference>
<dbReference type="PROSITE" id="PS50191">
    <property type="entry name" value="CRAL_TRIO"/>
    <property type="match status" value="1"/>
</dbReference>
<dbReference type="Proteomes" id="UP000827092">
    <property type="component" value="Unassembled WGS sequence"/>
</dbReference>
<proteinExistence type="predicted"/>
<dbReference type="InterPro" id="IPR036865">
    <property type="entry name" value="CRAL-TRIO_dom_sf"/>
</dbReference>
<dbReference type="SMART" id="SM00516">
    <property type="entry name" value="SEC14"/>
    <property type="match status" value="1"/>
</dbReference>
<dbReference type="InterPro" id="IPR009038">
    <property type="entry name" value="GOLD_dom"/>
</dbReference>
<dbReference type="SUPFAM" id="SSF101576">
    <property type="entry name" value="Supernatant protein factor (SPF), C-terminal domain"/>
    <property type="match status" value="1"/>
</dbReference>
<reference evidence="3 4" key="1">
    <citation type="journal article" date="2022" name="Nat. Ecol. Evol.">
        <title>A masculinizing supergene underlies an exaggerated male reproductive morph in a spider.</title>
        <authorList>
            <person name="Hendrickx F."/>
            <person name="De Corte Z."/>
            <person name="Sonet G."/>
            <person name="Van Belleghem S.M."/>
            <person name="Kostlbacher S."/>
            <person name="Vangestel C."/>
        </authorList>
    </citation>
    <scope>NUCLEOTIDE SEQUENCE [LARGE SCALE GENOMIC DNA]</scope>
    <source>
        <strain evidence="3">W744_W776</strain>
    </source>
</reference>
<dbReference type="EMBL" id="JAFNEN010000564">
    <property type="protein sequence ID" value="KAG8180407.1"/>
    <property type="molecule type" value="Genomic_DNA"/>
</dbReference>
<accession>A0AAV6U8M5</accession>
<sequence>MQQLYFKILKKYSPISNLGFDKEGDLIKYIDIGRADSPGLINSCKKVDIVKYNLQVNEIDLEKLRQQSKKLGKTVNRITFIYNFDKMTFAKVTNKKALDIMVLGATMYQDNYPECIKYIYFINSSIYFTMVFSILKQFLAPHLIEKIRVFGTDGYQESLIELADADIIPASLGGNRTDSDGNPNCYEIITYGEDVPRELYFRKSERRLSSSPGAQKLTVTRFSKSDIRFEVREPGSLLEWEFETKNRDIGFGVYFQGSPDSKIEELVPKQRIETEVEPETGVYKCVKAGTYIIVFDNSYSWLYPKHIFYRARIISPHDEESIPWK</sequence>
<dbReference type="GO" id="GO:0005737">
    <property type="term" value="C:cytoplasm"/>
    <property type="evidence" value="ECO:0007669"/>
    <property type="project" value="TreeGrafter"/>
</dbReference>